<gene>
    <name evidence="1" type="ORF">FQA47_021288</name>
</gene>
<name>A0A834F2H5_ORYME</name>
<protein>
    <submittedName>
        <fullName evidence="1">Uncharacterized protein</fullName>
    </submittedName>
</protein>
<evidence type="ECO:0000313" key="1">
    <source>
        <dbReference type="EMBL" id="KAF6718739.1"/>
    </source>
</evidence>
<comment type="caution">
    <text evidence="1">The sequence shown here is derived from an EMBL/GenBank/DDBJ whole genome shotgun (WGS) entry which is preliminary data.</text>
</comment>
<sequence>MTATHRPTGHECRSPSGILPTPPITHFALSVRMALSTILLERKETPYYRPPNLHMTVLKMKEEERVVAWVFGEGSTSPATIKTNRVAAVSDGHIVTTMTLFEDFWSKVQEGGSYIIWGYGLLGETPPYHIKFTRQTKVFRASRIPVSPDLMLEAEEALNPPSQEVDLRETLNARGLLTVCGEVVEVDSAVTIVGVTEESCQDVVELLLQDGSILEVSKEMWSPFQDQLDEGNLVVNLVVEGRDVKEIKLSN</sequence>
<evidence type="ECO:0000313" key="2">
    <source>
        <dbReference type="Proteomes" id="UP000646548"/>
    </source>
</evidence>
<accession>A0A834F2H5</accession>
<dbReference type="Proteomes" id="UP000646548">
    <property type="component" value="Unassembled WGS sequence"/>
</dbReference>
<dbReference type="AlphaFoldDB" id="A0A834F2H5"/>
<dbReference type="EMBL" id="WKFB01000698">
    <property type="protein sequence ID" value="KAF6718739.1"/>
    <property type="molecule type" value="Genomic_DNA"/>
</dbReference>
<reference evidence="1" key="1">
    <citation type="journal article" name="BMC Genomics">
        <title>Long-read sequencing and de novo genome assembly of marine medaka (Oryzias melastigma).</title>
        <authorList>
            <person name="Liang P."/>
            <person name="Saqib H.S.A."/>
            <person name="Ni X."/>
            <person name="Shen Y."/>
        </authorList>
    </citation>
    <scope>NUCLEOTIDE SEQUENCE</scope>
    <source>
        <strain evidence="1">Bigg-433</strain>
    </source>
</reference>
<organism evidence="1 2">
    <name type="scientific">Oryzias melastigma</name>
    <name type="common">Marine medaka</name>
    <dbReference type="NCBI Taxonomy" id="30732"/>
    <lineage>
        <taxon>Eukaryota</taxon>
        <taxon>Metazoa</taxon>
        <taxon>Chordata</taxon>
        <taxon>Craniata</taxon>
        <taxon>Vertebrata</taxon>
        <taxon>Euteleostomi</taxon>
        <taxon>Actinopterygii</taxon>
        <taxon>Neopterygii</taxon>
        <taxon>Teleostei</taxon>
        <taxon>Neoteleostei</taxon>
        <taxon>Acanthomorphata</taxon>
        <taxon>Ovalentaria</taxon>
        <taxon>Atherinomorphae</taxon>
        <taxon>Beloniformes</taxon>
        <taxon>Adrianichthyidae</taxon>
        <taxon>Oryziinae</taxon>
        <taxon>Oryzias</taxon>
    </lineage>
</organism>
<proteinExistence type="predicted"/>